<dbReference type="OrthoDB" id="9976336at2"/>
<comment type="caution">
    <text evidence="1">The sequence shown here is derived from an EMBL/GenBank/DDBJ whole genome shotgun (WGS) entry which is preliminary data.</text>
</comment>
<dbReference type="RefSeq" id="WP_157540312.1">
    <property type="nucleotide sequence ID" value="NZ_WQLA01000002.1"/>
</dbReference>
<proteinExistence type="predicted"/>
<accession>A0A6I4I978</accession>
<keyword evidence="2" id="KW-1185">Reference proteome</keyword>
<dbReference type="EMBL" id="WQLA01000002">
    <property type="protein sequence ID" value="MVN90528.1"/>
    <property type="molecule type" value="Genomic_DNA"/>
</dbReference>
<gene>
    <name evidence="1" type="ORF">GO816_05255</name>
</gene>
<dbReference type="AlphaFoldDB" id="A0A6I4I978"/>
<evidence type="ECO:0000313" key="2">
    <source>
        <dbReference type="Proteomes" id="UP000434850"/>
    </source>
</evidence>
<reference evidence="1 2" key="1">
    <citation type="submission" date="2019-12" db="EMBL/GenBank/DDBJ databases">
        <title>Mucilaginibacter sp. HME9299 genome sequencing and assembly.</title>
        <authorList>
            <person name="Kang H."/>
            <person name="Kim H."/>
            <person name="Joh K."/>
        </authorList>
    </citation>
    <scope>NUCLEOTIDE SEQUENCE [LARGE SCALE GENOMIC DNA]</scope>
    <source>
        <strain evidence="1 2">HME9299</strain>
    </source>
</reference>
<sequence length="96" mass="11437">MFRLSASEDCTVEPIIKFNDDRENLNVGDKVKKQIITRTSRENQSATYAEDYYYGKVILMDDGYAVVKYKHLRNLEREMLKDLLRISELEWKKVRT</sequence>
<protein>
    <submittedName>
        <fullName evidence="1">Uncharacterized protein</fullName>
    </submittedName>
</protein>
<dbReference type="Proteomes" id="UP000434850">
    <property type="component" value="Unassembled WGS sequence"/>
</dbReference>
<evidence type="ECO:0000313" key="1">
    <source>
        <dbReference type="EMBL" id="MVN90528.1"/>
    </source>
</evidence>
<organism evidence="1 2">
    <name type="scientific">Mucilaginibacter aquatilis</name>
    <dbReference type="NCBI Taxonomy" id="1517760"/>
    <lineage>
        <taxon>Bacteria</taxon>
        <taxon>Pseudomonadati</taxon>
        <taxon>Bacteroidota</taxon>
        <taxon>Sphingobacteriia</taxon>
        <taxon>Sphingobacteriales</taxon>
        <taxon>Sphingobacteriaceae</taxon>
        <taxon>Mucilaginibacter</taxon>
    </lineage>
</organism>
<name>A0A6I4I978_9SPHI</name>